<feature type="compositionally biased region" description="Basic and acidic residues" evidence="1">
    <location>
        <begin position="25"/>
        <end position="38"/>
    </location>
</feature>
<evidence type="ECO:0000313" key="3">
    <source>
        <dbReference type="EMBL" id="KAF2879003.1"/>
    </source>
</evidence>
<keyword evidence="4" id="KW-1185">Reference proteome</keyword>
<dbReference type="Proteomes" id="UP000801492">
    <property type="component" value="Unassembled WGS sequence"/>
</dbReference>
<feature type="region of interest" description="Disordered" evidence="1">
    <location>
        <begin position="25"/>
        <end position="78"/>
    </location>
</feature>
<gene>
    <name evidence="3" type="ORF">ILUMI_27166</name>
</gene>
<dbReference type="AlphaFoldDB" id="A0A8K0C6P4"/>
<feature type="domain" description="PiggyBac transposable element-derived protein" evidence="2">
    <location>
        <begin position="110"/>
        <end position="154"/>
    </location>
</feature>
<proteinExistence type="predicted"/>
<evidence type="ECO:0000256" key="1">
    <source>
        <dbReference type="SAM" id="MobiDB-lite"/>
    </source>
</evidence>
<reference evidence="3" key="1">
    <citation type="submission" date="2019-08" db="EMBL/GenBank/DDBJ databases">
        <title>The genome of the North American firefly Photinus pyralis.</title>
        <authorList>
            <consortium name="Photinus pyralis genome working group"/>
            <person name="Fallon T.R."/>
            <person name="Sander Lower S.E."/>
            <person name="Weng J.-K."/>
        </authorList>
    </citation>
    <scope>NUCLEOTIDE SEQUENCE</scope>
    <source>
        <strain evidence="3">TRF0915ILg1</strain>
        <tissue evidence="3">Whole body</tissue>
    </source>
</reference>
<evidence type="ECO:0000313" key="4">
    <source>
        <dbReference type="Proteomes" id="UP000801492"/>
    </source>
</evidence>
<comment type="caution">
    <text evidence="3">The sequence shown here is derived from an EMBL/GenBank/DDBJ whole genome shotgun (WGS) entry which is preliminary data.</text>
</comment>
<dbReference type="EMBL" id="VTPC01091246">
    <property type="protein sequence ID" value="KAF2879003.1"/>
    <property type="molecule type" value="Genomic_DNA"/>
</dbReference>
<name>A0A8K0C6P4_IGNLU</name>
<protein>
    <recommendedName>
        <fullName evidence="2">PiggyBac transposable element-derived protein domain-containing protein</fullName>
    </recommendedName>
</protein>
<accession>A0A8K0C6P4</accession>
<dbReference type="InterPro" id="IPR029526">
    <property type="entry name" value="PGBD"/>
</dbReference>
<sequence>MKGHPDIILFGDKLFDLLNSIDKDQAENSDYDGNRNAEDAVESYSTASTRKTSNTATHSTPLMSRDTSPAPSGIQTRRRIKPDDGFWHTYTCKYRFSTRNIQKLHYRRYTMQLILDETCMYASHNGKQMEFDVKELEAFLGTLIIMGFRTLSSIQLY</sequence>
<evidence type="ECO:0000259" key="2">
    <source>
        <dbReference type="Pfam" id="PF13843"/>
    </source>
</evidence>
<organism evidence="3 4">
    <name type="scientific">Ignelater luminosus</name>
    <name type="common">Cucubano</name>
    <name type="synonym">Pyrophorus luminosus</name>
    <dbReference type="NCBI Taxonomy" id="2038154"/>
    <lineage>
        <taxon>Eukaryota</taxon>
        <taxon>Metazoa</taxon>
        <taxon>Ecdysozoa</taxon>
        <taxon>Arthropoda</taxon>
        <taxon>Hexapoda</taxon>
        <taxon>Insecta</taxon>
        <taxon>Pterygota</taxon>
        <taxon>Neoptera</taxon>
        <taxon>Endopterygota</taxon>
        <taxon>Coleoptera</taxon>
        <taxon>Polyphaga</taxon>
        <taxon>Elateriformia</taxon>
        <taxon>Elateroidea</taxon>
        <taxon>Elateridae</taxon>
        <taxon>Agrypninae</taxon>
        <taxon>Pyrophorini</taxon>
        <taxon>Ignelater</taxon>
    </lineage>
</organism>
<feature type="compositionally biased region" description="Polar residues" evidence="1">
    <location>
        <begin position="43"/>
        <end position="75"/>
    </location>
</feature>
<dbReference type="Pfam" id="PF13843">
    <property type="entry name" value="DDE_Tnp_1_7"/>
    <property type="match status" value="1"/>
</dbReference>